<evidence type="ECO:0000256" key="6">
    <source>
        <dbReference type="PROSITE-ProRule" id="PRU00169"/>
    </source>
</evidence>
<gene>
    <name evidence="10" type="ORF">FD14_GL000249</name>
</gene>
<dbReference type="AlphaFoldDB" id="A0A0R2FMI6"/>
<evidence type="ECO:0000256" key="5">
    <source>
        <dbReference type="ARBA" id="ARBA00023163"/>
    </source>
</evidence>
<feature type="DNA-binding region" description="OmpR/PhoB-type" evidence="7">
    <location>
        <begin position="74"/>
        <end position="173"/>
    </location>
</feature>
<dbReference type="InterPro" id="IPR036388">
    <property type="entry name" value="WH-like_DNA-bd_sf"/>
</dbReference>
<dbReference type="Gene3D" id="3.40.50.2300">
    <property type="match status" value="1"/>
</dbReference>
<reference evidence="10 11" key="1">
    <citation type="journal article" date="2015" name="Genome Announc.">
        <title>Expanding the biotechnology potential of lactobacilli through comparative genomics of 213 strains and associated genera.</title>
        <authorList>
            <person name="Sun Z."/>
            <person name="Harris H.M."/>
            <person name="McCann A."/>
            <person name="Guo C."/>
            <person name="Argimon S."/>
            <person name="Zhang W."/>
            <person name="Yang X."/>
            <person name="Jeffery I.B."/>
            <person name="Cooney J.C."/>
            <person name="Kagawa T.F."/>
            <person name="Liu W."/>
            <person name="Song Y."/>
            <person name="Salvetti E."/>
            <person name="Wrobel A."/>
            <person name="Rasinkangas P."/>
            <person name="Parkhill J."/>
            <person name="Rea M.C."/>
            <person name="O'Sullivan O."/>
            <person name="Ritari J."/>
            <person name="Douillard F.P."/>
            <person name="Paul Ross R."/>
            <person name="Yang R."/>
            <person name="Briner A.E."/>
            <person name="Felis G.E."/>
            <person name="de Vos W.M."/>
            <person name="Barrangou R."/>
            <person name="Klaenhammer T.R."/>
            <person name="Caufield P.W."/>
            <person name="Cui Y."/>
            <person name="Zhang H."/>
            <person name="O'Toole P.W."/>
        </authorList>
    </citation>
    <scope>NUCLEOTIDE SEQUENCE [LARGE SCALE GENOMIC DNA]</scope>
    <source>
        <strain evidence="10 11">DSM 23365</strain>
    </source>
</reference>
<evidence type="ECO:0000313" key="11">
    <source>
        <dbReference type="Proteomes" id="UP000051442"/>
    </source>
</evidence>
<dbReference type="Gene3D" id="1.10.10.10">
    <property type="entry name" value="Winged helix-like DNA-binding domain superfamily/Winged helix DNA-binding domain"/>
    <property type="match status" value="1"/>
</dbReference>
<proteinExistence type="predicted"/>
<feature type="domain" description="Response regulatory" evidence="8">
    <location>
        <begin position="1"/>
        <end position="64"/>
    </location>
</feature>
<name>A0A0R2FMI6_9LACO</name>
<keyword evidence="11" id="KW-1185">Reference proteome</keyword>
<evidence type="ECO:0000259" key="9">
    <source>
        <dbReference type="PROSITE" id="PS51755"/>
    </source>
</evidence>
<dbReference type="GO" id="GO:0000976">
    <property type="term" value="F:transcription cis-regulatory region binding"/>
    <property type="evidence" value="ECO:0007669"/>
    <property type="project" value="TreeGrafter"/>
</dbReference>
<comment type="caution">
    <text evidence="6">Lacks conserved residue(s) required for the propagation of feature annotation.</text>
</comment>
<evidence type="ECO:0000256" key="7">
    <source>
        <dbReference type="PROSITE-ProRule" id="PRU01091"/>
    </source>
</evidence>
<dbReference type="PROSITE" id="PS50110">
    <property type="entry name" value="RESPONSE_REGULATORY"/>
    <property type="match status" value="1"/>
</dbReference>
<dbReference type="EMBL" id="AYZM01000064">
    <property type="protein sequence ID" value="KRN25693.1"/>
    <property type="molecule type" value="Genomic_DNA"/>
</dbReference>
<dbReference type="Proteomes" id="UP000051442">
    <property type="component" value="Unassembled WGS sequence"/>
</dbReference>
<protein>
    <submittedName>
        <fullName evidence="10">Response regulator</fullName>
    </submittedName>
</protein>
<dbReference type="PROSITE" id="PS51755">
    <property type="entry name" value="OMPR_PHOB"/>
    <property type="match status" value="1"/>
</dbReference>
<dbReference type="GO" id="GO:0000156">
    <property type="term" value="F:phosphorelay response regulator activity"/>
    <property type="evidence" value="ECO:0007669"/>
    <property type="project" value="TreeGrafter"/>
</dbReference>
<dbReference type="Pfam" id="PF00486">
    <property type="entry name" value="Trans_reg_C"/>
    <property type="match status" value="1"/>
</dbReference>
<dbReference type="SUPFAM" id="SSF52172">
    <property type="entry name" value="CheY-like"/>
    <property type="match status" value="1"/>
</dbReference>
<evidence type="ECO:0000256" key="3">
    <source>
        <dbReference type="ARBA" id="ARBA00023015"/>
    </source>
</evidence>
<dbReference type="Pfam" id="PF00072">
    <property type="entry name" value="Response_reg"/>
    <property type="match status" value="1"/>
</dbReference>
<sequence>MIPKIDGLGVLRRIRRVDAKLPIIFLTARDFSGDKVAGLDSGADDYITKPFDMEELLARIRVIFRHQAQQTTIDPTYQLGHLVLNTKAHLVTYQDQQIALTQREYALMLCLIQHPNETLDRDEILDIVWGTDFVGQANIVDVYVRQLRHKFQTLQFADFQIETVRGVGYSLTEVAHD</sequence>
<dbReference type="PATRIC" id="fig|1423804.4.peg.271"/>
<keyword evidence="3" id="KW-0805">Transcription regulation</keyword>
<dbReference type="STRING" id="1423804.FD14_GL000249"/>
<dbReference type="PANTHER" id="PTHR48111:SF22">
    <property type="entry name" value="REGULATOR OF RPOS"/>
    <property type="match status" value="1"/>
</dbReference>
<dbReference type="GO" id="GO:0032993">
    <property type="term" value="C:protein-DNA complex"/>
    <property type="evidence" value="ECO:0007669"/>
    <property type="project" value="TreeGrafter"/>
</dbReference>
<keyword evidence="1" id="KW-0597">Phosphoprotein</keyword>
<evidence type="ECO:0000256" key="2">
    <source>
        <dbReference type="ARBA" id="ARBA00023012"/>
    </source>
</evidence>
<keyword evidence="4 7" id="KW-0238">DNA-binding</keyword>
<dbReference type="GO" id="GO:0005829">
    <property type="term" value="C:cytosol"/>
    <property type="evidence" value="ECO:0007669"/>
    <property type="project" value="TreeGrafter"/>
</dbReference>
<keyword evidence="5" id="KW-0804">Transcription</keyword>
<evidence type="ECO:0000256" key="4">
    <source>
        <dbReference type="ARBA" id="ARBA00023125"/>
    </source>
</evidence>
<dbReference type="InterPro" id="IPR016032">
    <property type="entry name" value="Sig_transdc_resp-reg_C-effctor"/>
</dbReference>
<dbReference type="InterPro" id="IPR039420">
    <property type="entry name" value="WalR-like"/>
</dbReference>
<evidence type="ECO:0000259" key="8">
    <source>
        <dbReference type="PROSITE" id="PS50110"/>
    </source>
</evidence>
<evidence type="ECO:0000313" key="10">
    <source>
        <dbReference type="EMBL" id="KRN25693.1"/>
    </source>
</evidence>
<organism evidence="10 11">
    <name type="scientific">Secundilactobacillus similis DSM 23365 = JCM 2765</name>
    <dbReference type="NCBI Taxonomy" id="1423804"/>
    <lineage>
        <taxon>Bacteria</taxon>
        <taxon>Bacillati</taxon>
        <taxon>Bacillota</taxon>
        <taxon>Bacilli</taxon>
        <taxon>Lactobacillales</taxon>
        <taxon>Lactobacillaceae</taxon>
        <taxon>Secundilactobacillus</taxon>
    </lineage>
</organism>
<dbReference type="InterPro" id="IPR001867">
    <property type="entry name" value="OmpR/PhoB-type_DNA-bd"/>
</dbReference>
<evidence type="ECO:0000256" key="1">
    <source>
        <dbReference type="ARBA" id="ARBA00022553"/>
    </source>
</evidence>
<dbReference type="GO" id="GO:0006355">
    <property type="term" value="P:regulation of DNA-templated transcription"/>
    <property type="evidence" value="ECO:0007669"/>
    <property type="project" value="InterPro"/>
</dbReference>
<dbReference type="SMART" id="SM00862">
    <property type="entry name" value="Trans_reg_C"/>
    <property type="match status" value="1"/>
</dbReference>
<feature type="domain" description="OmpR/PhoB-type" evidence="9">
    <location>
        <begin position="74"/>
        <end position="173"/>
    </location>
</feature>
<dbReference type="InterPro" id="IPR001789">
    <property type="entry name" value="Sig_transdc_resp-reg_receiver"/>
</dbReference>
<dbReference type="PANTHER" id="PTHR48111">
    <property type="entry name" value="REGULATOR OF RPOS"/>
    <property type="match status" value="1"/>
</dbReference>
<dbReference type="InterPro" id="IPR011006">
    <property type="entry name" value="CheY-like_superfamily"/>
</dbReference>
<dbReference type="CDD" id="cd00383">
    <property type="entry name" value="trans_reg_C"/>
    <property type="match status" value="1"/>
</dbReference>
<keyword evidence="2" id="KW-0902">Two-component regulatory system</keyword>
<accession>A0A0R2FMI6</accession>
<dbReference type="SUPFAM" id="SSF46894">
    <property type="entry name" value="C-terminal effector domain of the bipartite response regulators"/>
    <property type="match status" value="1"/>
</dbReference>
<comment type="caution">
    <text evidence="10">The sequence shown here is derived from an EMBL/GenBank/DDBJ whole genome shotgun (WGS) entry which is preliminary data.</text>
</comment>